<comment type="caution">
    <text evidence="2">The sequence shown here is derived from an EMBL/GenBank/DDBJ whole genome shotgun (WGS) entry which is preliminary data.</text>
</comment>
<keyword evidence="1" id="KW-0472">Membrane</keyword>
<dbReference type="Proteomes" id="UP001595848">
    <property type="component" value="Unassembled WGS sequence"/>
</dbReference>
<dbReference type="EMBL" id="JBHSBV010000001">
    <property type="protein sequence ID" value="MFC4199939.1"/>
    <property type="molecule type" value="Genomic_DNA"/>
</dbReference>
<keyword evidence="3" id="KW-1185">Reference proteome</keyword>
<dbReference type="RefSeq" id="WP_217966391.1">
    <property type="nucleotide sequence ID" value="NZ_JAHTBN010000013.1"/>
</dbReference>
<feature type="transmembrane region" description="Helical" evidence="1">
    <location>
        <begin position="12"/>
        <end position="30"/>
    </location>
</feature>
<evidence type="ECO:0000313" key="3">
    <source>
        <dbReference type="Proteomes" id="UP001595848"/>
    </source>
</evidence>
<accession>A0ABV8NSJ0</accession>
<sequence length="45" mass="4686">MADNKPKFSAGLVVAIITLVFAVAFGLIIAHGEHMIKAQETGSTS</sequence>
<evidence type="ECO:0000313" key="2">
    <source>
        <dbReference type="EMBL" id="MFC4199939.1"/>
    </source>
</evidence>
<keyword evidence="1" id="KW-1133">Transmembrane helix</keyword>
<evidence type="ECO:0000256" key="1">
    <source>
        <dbReference type="SAM" id="Phobius"/>
    </source>
</evidence>
<proteinExistence type="predicted"/>
<keyword evidence="1" id="KW-0812">Transmembrane</keyword>
<name>A0ABV8NSJ0_9BURK</name>
<reference evidence="3" key="1">
    <citation type="journal article" date="2019" name="Int. J. Syst. Evol. Microbiol.">
        <title>The Global Catalogue of Microorganisms (GCM) 10K type strain sequencing project: providing services to taxonomists for standard genome sequencing and annotation.</title>
        <authorList>
            <consortium name="The Broad Institute Genomics Platform"/>
            <consortium name="The Broad Institute Genome Sequencing Center for Infectious Disease"/>
            <person name="Wu L."/>
            <person name="Ma J."/>
        </authorList>
    </citation>
    <scope>NUCLEOTIDE SEQUENCE [LARGE SCALE GENOMIC DNA]</scope>
    <source>
        <strain evidence="3">LMG 24813</strain>
    </source>
</reference>
<gene>
    <name evidence="2" type="ORF">ACFOY1_03135</name>
</gene>
<protein>
    <submittedName>
        <fullName evidence="2">Uncharacterized protein</fullName>
    </submittedName>
</protein>
<organism evidence="2 3">
    <name type="scientific">Candidimonas humi</name>
    <dbReference type="NCBI Taxonomy" id="683355"/>
    <lineage>
        <taxon>Bacteria</taxon>
        <taxon>Pseudomonadati</taxon>
        <taxon>Pseudomonadota</taxon>
        <taxon>Betaproteobacteria</taxon>
        <taxon>Burkholderiales</taxon>
        <taxon>Alcaligenaceae</taxon>
        <taxon>Candidimonas</taxon>
    </lineage>
</organism>